<evidence type="ECO:0000256" key="4">
    <source>
        <dbReference type="SAM" id="SignalP"/>
    </source>
</evidence>
<keyword evidence="2 4" id="KW-0732">Signal</keyword>
<dbReference type="InterPro" id="IPR001611">
    <property type="entry name" value="Leu-rich_rpt"/>
</dbReference>
<dbReference type="SMART" id="SM00369">
    <property type="entry name" value="LRR_TYP"/>
    <property type="match status" value="10"/>
</dbReference>
<dbReference type="GeneID" id="107065555"/>
<dbReference type="InterPro" id="IPR050541">
    <property type="entry name" value="LRR_TM_domain-containing"/>
</dbReference>
<dbReference type="SMART" id="SM00365">
    <property type="entry name" value="LRR_SD22"/>
    <property type="match status" value="6"/>
</dbReference>
<dbReference type="InterPro" id="IPR032675">
    <property type="entry name" value="LRR_dom_sf"/>
</dbReference>
<dbReference type="SUPFAM" id="SSF52058">
    <property type="entry name" value="L domain-like"/>
    <property type="match status" value="3"/>
</dbReference>
<feature type="chain" id="PRO_5045022393" evidence="4">
    <location>
        <begin position="26"/>
        <end position="981"/>
    </location>
</feature>
<evidence type="ECO:0000313" key="5">
    <source>
        <dbReference type="Proteomes" id="UP000694924"/>
    </source>
</evidence>
<sequence length="981" mass="113841">MGRTTMAMLYITISTFLVLFVQVNCKCSLTPIVNGERSIAYACTDSELSDLDEISNEAEWIEFSVSRIRIIPDDAFSRFRDLKRLSFYNCHVDHIAPHAFRGLHSLDWLIFHGTKLHVARTTWFQHLSNLRKLILDRCGIFYIEAEVFRTLPRLEILSLYDNELDCIPIDELAPLRSLRNIRIDGNPWLCECRRRLERFFHERRILENVGIEEKVMPVHKSWRQCMENINIFVTSRHPTNPNIKILEEGDKFETSTLRSLDRLPDKTSWIELSGLRLDKIPSYAFYRFGNTLRSLEFRNCIIKNIEANAFAGLYKLERLSFVDNELPQIETNWFRDLVNLHRLIIARNEIEHIREYTFWHLRNNLKYLDIRENRLRCLPIDEIKRLTKLERLDAIGNPWNCHCRRNLEKTLTKLNVGFEISAGRCYDDDNQIPSIIEERRKNKTTIVTTSVTGNVHWASFEDSLNKDTNVSVLIPATTMMTTIQEEQITQQPTTEFVYTSTITTSRPTIHKGTCTMDNNSQQVYTCTGLTSISPVNSIDSRAHTIRITLSDISVIPPESFQRFNGYLRRLEFRDCGIDKIAAGAFAGLYNLEYLSIHNNALKSFTSDYLVGLSSGLRYLDLSRNRISRIDNDVFDLFPYLISLDISENLMNCIGIEHLEHRSTYLKSFEVTGNPWSCLCGIKLAEFLEKRNLPYDKNSLIDRSECYGTHEPSSTVLPTTPSVTPIPTLIIPSTTEEEIPQKIEGVCTSHRKGNNELRYVCTGGNILLFNAIPNEVTAIEFHEGHLPRFPTGTISRFPNLRELLIRNSGLRIIEPKAFENYNELKVLAIQDNPLTAVDGSWLNLKKLERLDLRGNSIRYIAPQSFRHLPKLQYLNLEGNDLKCIFTSDLNEMPEVYIIEFSGNPLKWKCRLELEQFLEMRKIKFVRIEESCEGKKYMRNVLWLNKTDTYYTDECKACSLANQIKFSLMLPTFIICLLNIVRY</sequence>
<dbReference type="PROSITE" id="PS51450">
    <property type="entry name" value="LRR"/>
    <property type="match status" value="1"/>
</dbReference>
<dbReference type="RefSeq" id="XP_015174871.1">
    <property type="nucleotide sequence ID" value="XM_015319385.1"/>
</dbReference>
<accession>A0ABM1I3T4</accession>
<keyword evidence="1" id="KW-0433">Leucine-rich repeat</keyword>
<evidence type="ECO:0000313" key="6">
    <source>
        <dbReference type="RefSeq" id="XP_015174871.1"/>
    </source>
</evidence>
<proteinExistence type="predicted"/>
<evidence type="ECO:0000256" key="1">
    <source>
        <dbReference type="ARBA" id="ARBA00022614"/>
    </source>
</evidence>
<evidence type="ECO:0000256" key="2">
    <source>
        <dbReference type="ARBA" id="ARBA00022729"/>
    </source>
</evidence>
<dbReference type="PANTHER" id="PTHR24369">
    <property type="entry name" value="ANTIGEN BSP, PUTATIVE-RELATED"/>
    <property type="match status" value="1"/>
</dbReference>
<dbReference type="InterPro" id="IPR003591">
    <property type="entry name" value="Leu-rich_rpt_typical-subtyp"/>
</dbReference>
<dbReference type="Proteomes" id="UP000694924">
    <property type="component" value="Unplaced"/>
</dbReference>
<dbReference type="RefSeq" id="XP_015174872.1">
    <property type="nucleotide sequence ID" value="XM_015319386.1"/>
</dbReference>
<name>A0ABM1I3T4_POLDO</name>
<protein>
    <submittedName>
        <fullName evidence="6 7">Slit homolog 2 protein-like</fullName>
    </submittedName>
</protein>
<organism evidence="5 6">
    <name type="scientific">Polistes dominula</name>
    <name type="common">European paper wasp</name>
    <name type="synonym">Vespa dominula</name>
    <dbReference type="NCBI Taxonomy" id="743375"/>
    <lineage>
        <taxon>Eukaryota</taxon>
        <taxon>Metazoa</taxon>
        <taxon>Ecdysozoa</taxon>
        <taxon>Arthropoda</taxon>
        <taxon>Hexapoda</taxon>
        <taxon>Insecta</taxon>
        <taxon>Pterygota</taxon>
        <taxon>Neoptera</taxon>
        <taxon>Endopterygota</taxon>
        <taxon>Hymenoptera</taxon>
        <taxon>Apocrita</taxon>
        <taxon>Aculeata</taxon>
        <taxon>Vespoidea</taxon>
        <taxon>Vespidae</taxon>
        <taxon>Polistinae</taxon>
        <taxon>Polistini</taxon>
        <taxon>Polistes</taxon>
    </lineage>
</organism>
<feature type="signal peptide" evidence="4">
    <location>
        <begin position="1"/>
        <end position="25"/>
    </location>
</feature>
<evidence type="ECO:0000313" key="7">
    <source>
        <dbReference type="RefSeq" id="XP_015174872.1"/>
    </source>
</evidence>
<reference evidence="6 7" key="1">
    <citation type="submission" date="2025-05" db="UniProtKB">
        <authorList>
            <consortium name="RefSeq"/>
        </authorList>
    </citation>
    <scope>IDENTIFICATION</scope>
    <source>
        <tissue evidence="6 7">Whole body</tissue>
    </source>
</reference>
<dbReference type="PANTHER" id="PTHR24369:SF210">
    <property type="entry name" value="CHAOPTIN-RELATED"/>
    <property type="match status" value="1"/>
</dbReference>
<evidence type="ECO:0000256" key="3">
    <source>
        <dbReference type="ARBA" id="ARBA00022737"/>
    </source>
</evidence>
<dbReference type="Gene3D" id="3.80.10.10">
    <property type="entry name" value="Ribonuclease Inhibitor"/>
    <property type="match status" value="4"/>
</dbReference>
<keyword evidence="5" id="KW-1185">Reference proteome</keyword>
<dbReference type="Pfam" id="PF13855">
    <property type="entry name" value="LRR_8"/>
    <property type="match status" value="4"/>
</dbReference>
<gene>
    <name evidence="6 7" type="primary">LOC107065555</name>
</gene>
<keyword evidence="3" id="KW-0677">Repeat</keyword>